<dbReference type="CDD" id="cd11503">
    <property type="entry name" value="SLC5sbd_NIS"/>
    <property type="match status" value="1"/>
</dbReference>
<evidence type="ECO:0000256" key="11">
    <source>
        <dbReference type="ARBA" id="ARBA00023180"/>
    </source>
</evidence>
<protein>
    <submittedName>
        <fullName evidence="16">Solute carrier family 5 member 5</fullName>
    </submittedName>
</protein>
<dbReference type="GO" id="GO:0005886">
    <property type="term" value="C:plasma membrane"/>
    <property type="evidence" value="ECO:0007669"/>
    <property type="project" value="UniProtKB-SubCell"/>
</dbReference>
<dbReference type="NCBIfam" id="TIGR00813">
    <property type="entry name" value="sss"/>
    <property type="match status" value="1"/>
</dbReference>
<dbReference type="PROSITE" id="PS00456">
    <property type="entry name" value="NA_SOLUT_SYMP_1"/>
    <property type="match status" value="1"/>
</dbReference>
<dbReference type="Proteomes" id="UP000472241">
    <property type="component" value="Unplaced"/>
</dbReference>
<evidence type="ECO:0000256" key="3">
    <source>
        <dbReference type="ARBA" id="ARBA00022448"/>
    </source>
</evidence>
<dbReference type="FunFam" id="1.20.1730.10:FF:000007">
    <property type="entry name" value="Sodium-coupled monocarboxylate transporter 2"/>
    <property type="match status" value="1"/>
</dbReference>
<evidence type="ECO:0000256" key="4">
    <source>
        <dbReference type="ARBA" id="ARBA00022475"/>
    </source>
</evidence>
<feature type="compositionally biased region" description="Polar residues" evidence="14">
    <location>
        <begin position="1"/>
        <end position="10"/>
    </location>
</feature>
<keyword evidence="6" id="KW-0769">Symport</keyword>
<evidence type="ECO:0000256" key="14">
    <source>
        <dbReference type="SAM" id="MobiDB-lite"/>
    </source>
</evidence>
<evidence type="ECO:0000256" key="9">
    <source>
        <dbReference type="ARBA" id="ARBA00023065"/>
    </source>
</evidence>
<evidence type="ECO:0000256" key="12">
    <source>
        <dbReference type="ARBA" id="ARBA00023201"/>
    </source>
</evidence>
<keyword evidence="4" id="KW-1003">Cell membrane</keyword>
<feature type="transmembrane region" description="Helical" evidence="15">
    <location>
        <begin position="669"/>
        <end position="691"/>
    </location>
</feature>
<dbReference type="InterPro" id="IPR035689">
    <property type="entry name" value="SLC5A5"/>
</dbReference>
<feature type="compositionally biased region" description="Basic and acidic residues" evidence="14">
    <location>
        <begin position="855"/>
        <end position="867"/>
    </location>
</feature>
<dbReference type="InterPro" id="IPR001734">
    <property type="entry name" value="Na/solute_symporter"/>
</dbReference>
<keyword evidence="11" id="KW-0325">Glycoprotein</keyword>
<dbReference type="GO" id="GO:0008507">
    <property type="term" value="F:sodium:iodide symporter activity"/>
    <property type="evidence" value="ECO:0007669"/>
    <property type="project" value="InterPro"/>
</dbReference>
<evidence type="ECO:0000313" key="16">
    <source>
        <dbReference type="Ensembl" id="ENSLCNP00005008931.1"/>
    </source>
</evidence>
<feature type="transmembrane region" description="Helical" evidence="15">
    <location>
        <begin position="507"/>
        <end position="532"/>
    </location>
</feature>
<comment type="catalytic activity">
    <reaction evidence="13">
        <text>iodide(out) + 2 Na(+)(out) = iodide(in) + 2 Na(+)(in)</text>
        <dbReference type="Rhea" id="RHEA:71207"/>
        <dbReference type="ChEBI" id="CHEBI:16382"/>
        <dbReference type="ChEBI" id="CHEBI:29101"/>
    </reaction>
</comment>
<evidence type="ECO:0000256" key="15">
    <source>
        <dbReference type="SAM" id="Phobius"/>
    </source>
</evidence>
<feature type="transmembrane region" description="Helical" evidence="15">
    <location>
        <begin position="752"/>
        <end position="773"/>
    </location>
</feature>
<gene>
    <name evidence="16" type="primary">SLC5A5</name>
</gene>
<feature type="transmembrane region" description="Helical" evidence="15">
    <location>
        <begin position="356"/>
        <end position="377"/>
    </location>
</feature>
<evidence type="ECO:0000256" key="5">
    <source>
        <dbReference type="ARBA" id="ARBA00022692"/>
    </source>
</evidence>
<proteinExistence type="inferred from homology"/>
<feature type="transmembrane region" description="Helical" evidence="15">
    <location>
        <begin position="413"/>
        <end position="431"/>
    </location>
</feature>
<accession>A0A667G1G6</accession>
<evidence type="ECO:0000313" key="17">
    <source>
        <dbReference type="Proteomes" id="UP000472241"/>
    </source>
</evidence>
<keyword evidence="9" id="KW-0406">Ion transport</keyword>
<feature type="transmembrane region" description="Helical" evidence="15">
    <location>
        <begin position="279"/>
        <end position="300"/>
    </location>
</feature>
<dbReference type="GO" id="GO:1904200">
    <property type="term" value="P:iodide transmembrane transport"/>
    <property type="evidence" value="ECO:0007669"/>
    <property type="project" value="TreeGrafter"/>
</dbReference>
<keyword evidence="5 15" id="KW-0812">Transmembrane</keyword>
<dbReference type="AlphaFoldDB" id="A0A667G1G6"/>
<feature type="compositionally biased region" description="Basic and acidic residues" evidence="14">
    <location>
        <begin position="133"/>
        <end position="145"/>
    </location>
</feature>
<sequence>MPSRSLSFSTCRRETSSARGERKPSHKARGAFGSLPQQPPTWPVMGLSDPVLRGKGAGPARPRVQGRSFAHPGRPINSQPVAASCPFKPHGGHRWSALSPAPRERDRRPPGGGHAAALGSPGPRGGGEVDGQTDGRRVDAEEGRGGRRPPRGSTDSLPREPLPESRSLPPSRERRRQACGLAAGAEHRPASTRPCLLGRCRFPFPGARGVARRAEDAPGPPHLRVMAAVQGEARAAFGPWDYGVFALMLLVSTGIGLWVGLARGGQRSAEDFFTGGRRLAALPVGLSLAASFMSAVQVLGVPAEAYRYGLKFIWMCLGQLLNSLLTAVLFLPVFYRLGLTSTYQYLELRFSRAVRLCGTLQYLVATMMYTGIVIYAPALILNQVTGLDIWASLLSTGAICTFYTTVGGMKAVVWTDVFQVVVMLTGFWVVLARGTMLVGGPRHVLDIAQNHSRINLMDFNPDPRSRYTFWTFVVGGTLVWLSMYGVNQAQVQRYVACRTEKQAKLALLINQLGLILIVFSAAGCGVIMFTIYVDCDPLLAGRISAPDQYMPLLVLDIFKDLPGVPGLFLACAYSGTLSTASTSINAMAAVTVEDLIKPRLPSITPRRLVMISKGLSLIYGSACLTVAALSSLLGGGVLQGSFTVMGVISGPLLGAFILGMFLPACNTPGVLSGLATGLALSLWVAVGATLYPPGAQSLGVLPSSAAGCAVPSANTSGLQGLLGATNTSSQSPSPAVDPGRPALADSFYAISYLYYGALGTLSTVLFGALISCLTGPTKRSALGPGLLWWDLARQTASVAPKEEVATLDDSLGKGAEELPPGAKRPPDFLPSDEDHPLFLGQKEVEGAGSQTPSSGHDHGQDLRETHL</sequence>
<keyword evidence="8" id="KW-0915">Sodium</keyword>
<evidence type="ECO:0000256" key="6">
    <source>
        <dbReference type="ARBA" id="ARBA00022847"/>
    </source>
</evidence>
<keyword evidence="12" id="KW-0739">Sodium transport</keyword>
<keyword evidence="17" id="KW-1185">Reference proteome</keyword>
<evidence type="ECO:0000256" key="8">
    <source>
        <dbReference type="ARBA" id="ARBA00023053"/>
    </source>
</evidence>
<feature type="transmembrane region" description="Helical" evidence="15">
    <location>
        <begin position="617"/>
        <end position="638"/>
    </location>
</feature>
<keyword evidence="7 15" id="KW-1133">Transmembrane helix</keyword>
<feature type="transmembrane region" description="Helical" evidence="15">
    <location>
        <begin position="312"/>
        <end position="335"/>
    </location>
</feature>
<dbReference type="Gene3D" id="1.20.1730.10">
    <property type="entry name" value="Sodium/glucose cotransporter"/>
    <property type="match status" value="1"/>
</dbReference>
<feature type="transmembrane region" description="Helical" evidence="15">
    <location>
        <begin position="240"/>
        <end position="259"/>
    </location>
</feature>
<feature type="transmembrane region" description="Helical" evidence="15">
    <location>
        <begin position="644"/>
        <end position="662"/>
    </location>
</feature>
<feature type="compositionally biased region" description="Basic and acidic residues" evidence="14">
    <location>
        <begin position="11"/>
        <end position="23"/>
    </location>
</feature>
<evidence type="ECO:0000256" key="10">
    <source>
        <dbReference type="ARBA" id="ARBA00023136"/>
    </source>
</evidence>
<dbReference type="Ensembl" id="ENSLCNT00005010030.1">
    <property type="protein sequence ID" value="ENSLCNP00005008931.1"/>
    <property type="gene ID" value="ENSLCNG00005005858.1"/>
</dbReference>
<reference evidence="16" key="1">
    <citation type="submission" date="2025-08" db="UniProtKB">
        <authorList>
            <consortium name="Ensembl"/>
        </authorList>
    </citation>
    <scope>IDENTIFICATION</scope>
</reference>
<dbReference type="InterPro" id="IPR038377">
    <property type="entry name" value="Na/Glc_symporter_sf"/>
</dbReference>
<reference evidence="16" key="2">
    <citation type="submission" date="2025-09" db="UniProtKB">
        <authorList>
            <consortium name="Ensembl"/>
        </authorList>
    </citation>
    <scope>IDENTIFICATION</scope>
</reference>
<dbReference type="Pfam" id="PF00474">
    <property type="entry name" value="SSF"/>
    <property type="match status" value="1"/>
</dbReference>
<dbReference type="PANTHER" id="PTHR42985">
    <property type="entry name" value="SODIUM-COUPLED MONOCARBOXYLATE TRANSPORTER"/>
    <property type="match status" value="1"/>
</dbReference>
<name>A0A667G1G6_LYNCA</name>
<organism evidence="16 17">
    <name type="scientific">Lynx canadensis</name>
    <name type="common">Canada lynx</name>
    <name type="synonym">Felis canadensis</name>
    <dbReference type="NCBI Taxonomy" id="61383"/>
    <lineage>
        <taxon>Eukaryota</taxon>
        <taxon>Metazoa</taxon>
        <taxon>Chordata</taxon>
        <taxon>Craniata</taxon>
        <taxon>Vertebrata</taxon>
        <taxon>Euteleostomi</taxon>
        <taxon>Mammalia</taxon>
        <taxon>Eutheria</taxon>
        <taxon>Laurasiatheria</taxon>
        <taxon>Carnivora</taxon>
        <taxon>Feliformia</taxon>
        <taxon>Felidae</taxon>
        <taxon>Felinae</taxon>
        <taxon>Lynx</taxon>
    </lineage>
</organism>
<comment type="subcellular location">
    <subcellularLocation>
        <location evidence="1">Cell membrane</location>
        <topology evidence="1">Multi-pass membrane protein</topology>
    </subcellularLocation>
</comment>
<dbReference type="InterPro" id="IPR018212">
    <property type="entry name" value="Na/solute_symporter_CS"/>
</dbReference>
<keyword evidence="10 15" id="KW-0472">Membrane</keyword>
<dbReference type="PROSITE" id="PS50283">
    <property type="entry name" value="NA_SOLUT_SYMP_3"/>
    <property type="match status" value="1"/>
</dbReference>
<evidence type="ECO:0000256" key="13">
    <source>
        <dbReference type="ARBA" id="ARBA00036099"/>
    </source>
</evidence>
<evidence type="ECO:0000256" key="1">
    <source>
        <dbReference type="ARBA" id="ARBA00004651"/>
    </source>
</evidence>
<feature type="region of interest" description="Disordered" evidence="14">
    <location>
        <begin position="1"/>
        <end position="187"/>
    </location>
</feature>
<feature type="transmembrane region" description="Helical" evidence="15">
    <location>
        <begin position="389"/>
        <end position="406"/>
    </location>
</feature>
<dbReference type="GO" id="GO:0006590">
    <property type="term" value="P:thyroid hormone generation"/>
    <property type="evidence" value="ECO:0007669"/>
    <property type="project" value="InterPro"/>
</dbReference>
<keyword evidence="3" id="KW-0813">Transport</keyword>
<comment type="similarity">
    <text evidence="2">Belongs to the sodium:solute symporter (SSF) (TC 2.A.21) family.</text>
</comment>
<feature type="region of interest" description="Disordered" evidence="14">
    <location>
        <begin position="811"/>
        <end position="867"/>
    </location>
</feature>
<dbReference type="InterPro" id="IPR051163">
    <property type="entry name" value="Sodium:Solute_Symporter_SSF"/>
</dbReference>
<dbReference type="PANTHER" id="PTHR42985:SF11">
    <property type="entry name" value="SODIUM_IODIDE COTRANSPORTER"/>
    <property type="match status" value="1"/>
</dbReference>
<dbReference type="GO" id="GO:0070062">
    <property type="term" value="C:extracellular exosome"/>
    <property type="evidence" value="ECO:0007669"/>
    <property type="project" value="TreeGrafter"/>
</dbReference>
<feature type="transmembrane region" description="Helical" evidence="15">
    <location>
        <begin position="467"/>
        <end position="486"/>
    </location>
</feature>
<feature type="transmembrane region" description="Helical" evidence="15">
    <location>
        <begin position="567"/>
        <end position="596"/>
    </location>
</feature>
<evidence type="ECO:0000256" key="7">
    <source>
        <dbReference type="ARBA" id="ARBA00022989"/>
    </source>
</evidence>
<evidence type="ECO:0000256" key="2">
    <source>
        <dbReference type="ARBA" id="ARBA00006434"/>
    </source>
</evidence>